<proteinExistence type="predicted"/>
<evidence type="ECO:0000256" key="1">
    <source>
        <dbReference type="SAM" id="Phobius"/>
    </source>
</evidence>
<accession>A0A8C4QX64</accession>
<dbReference type="GeneTree" id="ENSGT00950000183076"/>
<evidence type="ECO:0000313" key="2">
    <source>
        <dbReference type="Ensembl" id="ENSEBUP00000021829.1"/>
    </source>
</evidence>
<reference evidence="2" key="1">
    <citation type="submission" date="2025-08" db="UniProtKB">
        <authorList>
            <consortium name="Ensembl"/>
        </authorList>
    </citation>
    <scope>IDENTIFICATION</scope>
</reference>
<dbReference type="PANTHER" id="PTHR14149:SF14">
    <property type="entry name" value="CALPONIN-HOMOLOGY (CH) DOMAIN-CONTAINING PROTEIN"/>
    <property type="match status" value="1"/>
</dbReference>
<dbReference type="GO" id="GO:0051015">
    <property type="term" value="F:actin filament binding"/>
    <property type="evidence" value="ECO:0007669"/>
    <property type="project" value="TreeGrafter"/>
</dbReference>
<dbReference type="AlphaFoldDB" id="A0A8C4QX64"/>
<keyword evidence="1" id="KW-0472">Membrane</keyword>
<dbReference type="GO" id="GO:0005516">
    <property type="term" value="F:calmodulin binding"/>
    <property type="evidence" value="ECO:0007669"/>
    <property type="project" value="TreeGrafter"/>
</dbReference>
<name>A0A8C4QX64_EPTBU</name>
<keyword evidence="3" id="KW-1185">Reference proteome</keyword>
<protein>
    <submittedName>
        <fullName evidence="2">Uncharacterized protein</fullName>
    </submittedName>
</protein>
<dbReference type="Ensembl" id="ENSEBUT00000022405.1">
    <property type="protein sequence ID" value="ENSEBUP00000021829.1"/>
    <property type="gene ID" value="ENSEBUG00000013467.1"/>
</dbReference>
<keyword evidence="1" id="KW-0812">Transmembrane</keyword>
<keyword evidence="1" id="KW-1133">Transmembrane helix</keyword>
<dbReference type="Proteomes" id="UP000694388">
    <property type="component" value="Unplaced"/>
</dbReference>
<dbReference type="GO" id="GO:1903479">
    <property type="term" value="P:mitotic actomyosin contractile ring assembly actin filament organization"/>
    <property type="evidence" value="ECO:0007669"/>
    <property type="project" value="TreeGrafter"/>
</dbReference>
<dbReference type="GO" id="GO:0005096">
    <property type="term" value="F:GTPase activator activity"/>
    <property type="evidence" value="ECO:0007669"/>
    <property type="project" value="TreeGrafter"/>
</dbReference>
<feature type="transmembrane region" description="Helical" evidence="1">
    <location>
        <begin position="6"/>
        <end position="26"/>
    </location>
</feature>
<reference evidence="2" key="2">
    <citation type="submission" date="2025-09" db="UniProtKB">
        <authorList>
            <consortium name="Ensembl"/>
        </authorList>
    </citation>
    <scope>IDENTIFICATION</scope>
</reference>
<organism evidence="2 3">
    <name type="scientific">Eptatretus burgeri</name>
    <name type="common">Inshore hagfish</name>
    <dbReference type="NCBI Taxonomy" id="7764"/>
    <lineage>
        <taxon>Eukaryota</taxon>
        <taxon>Metazoa</taxon>
        <taxon>Chordata</taxon>
        <taxon>Craniata</taxon>
        <taxon>Vertebrata</taxon>
        <taxon>Cyclostomata</taxon>
        <taxon>Myxini</taxon>
        <taxon>Myxiniformes</taxon>
        <taxon>Myxinidae</taxon>
        <taxon>Eptatretinae</taxon>
        <taxon>Eptatretus</taxon>
    </lineage>
</organism>
<evidence type="ECO:0000313" key="3">
    <source>
        <dbReference type="Proteomes" id="UP000694388"/>
    </source>
</evidence>
<dbReference type="GO" id="GO:0005938">
    <property type="term" value="C:cell cortex"/>
    <property type="evidence" value="ECO:0007669"/>
    <property type="project" value="TreeGrafter"/>
</dbReference>
<dbReference type="PANTHER" id="PTHR14149">
    <property type="entry name" value="RAS GTPASE-ACTIVATING PROTEIN WITH IQ MOTIF"/>
    <property type="match status" value="1"/>
</dbReference>
<sequence>MKMILFIYLFIYLFFVCSLYLFKLGVAPQIQDLYGKIDFTAEEIDNVRMELEKYGIQMPAFGKIGGLLTSQLSVDEAMLHAAVIAVNEAVDRGVASDTLTAMQNPNAMLLGLDKSLSELYQEALSQVKGNKASSAQNTLMTAAEREMYDDLLTHAEIQGNVNQINLLSALEVVEDAIERGDVEGLFAGLQCPNLGLSGLCHENALCYLQKLSDARQCKIQRTDSLEPLNKDELQAVLMAANGEAWRHELSESLLSCGHVVRLPVKPSGPCSAWLLWDCAQGLKARSLICIDEHTSLCLFRCANHLLSKLTFWTVTWYWWFVL</sequence>